<keyword evidence="5" id="KW-0539">Nucleus</keyword>
<protein>
    <recommendedName>
        <fullName evidence="6">Mcm6 C-terminal winged-helix domain-containing protein</fullName>
    </recommendedName>
</protein>
<evidence type="ECO:0000256" key="1">
    <source>
        <dbReference type="ARBA" id="ARBA00004123"/>
    </source>
</evidence>
<keyword evidence="4" id="KW-0067">ATP-binding</keyword>
<accession>A0A0L0G091</accession>
<dbReference type="GeneID" id="25905945"/>
<keyword evidence="4" id="KW-0547">Nucleotide-binding</keyword>
<proteinExistence type="inferred from homology"/>
<dbReference type="Pfam" id="PF18263">
    <property type="entry name" value="WHD_MCM6"/>
    <property type="match status" value="1"/>
</dbReference>
<dbReference type="RefSeq" id="XP_014156171.1">
    <property type="nucleotide sequence ID" value="XM_014300696.1"/>
</dbReference>
<evidence type="ECO:0000313" key="8">
    <source>
        <dbReference type="Proteomes" id="UP000054560"/>
    </source>
</evidence>
<evidence type="ECO:0000313" key="7">
    <source>
        <dbReference type="EMBL" id="KNC82269.1"/>
    </source>
</evidence>
<keyword evidence="4" id="KW-0347">Helicase</keyword>
<dbReference type="AlphaFoldDB" id="A0A0L0G091"/>
<dbReference type="Gene3D" id="1.20.58.870">
    <property type="match status" value="1"/>
</dbReference>
<dbReference type="GO" id="GO:0004386">
    <property type="term" value="F:helicase activity"/>
    <property type="evidence" value="ECO:0007669"/>
    <property type="project" value="UniProtKB-KW"/>
</dbReference>
<reference evidence="7 8" key="1">
    <citation type="submission" date="2011-02" db="EMBL/GenBank/DDBJ databases">
        <title>The Genome Sequence of Sphaeroforma arctica JP610.</title>
        <authorList>
            <consortium name="The Broad Institute Genome Sequencing Platform"/>
            <person name="Russ C."/>
            <person name="Cuomo C."/>
            <person name="Young S.K."/>
            <person name="Zeng Q."/>
            <person name="Gargeya S."/>
            <person name="Alvarado L."/>
            <person name="Berlin A."/>
            <person name="Chapman S.B."/>
            <person name="Chen Z."/>
            <person name="Freedman E."/>
            <person name="Gellesch M."/>
            <person name="Goldberg J."/>
            <person name="Griggs A."/>
            <person name="Gujja S."/>
            <person name="Heilman E."/>
            <person name="Heiman D."/>
            <person name="Howarth C."/>
            <person name="Mehta T."/>
            <person name="Neiman D."/>
            <person name="Pearson M."/>
            <person name="Roberts A."/>
            <person name="Saif S."/>
            <person name="Shea T."/>
            <person name="Shenoy N."/>
            <person name="Sisk P."/>
            <person name="Stolte C."/>
            <person name="Sykes S."/>
            <person name="White J."/>
            <person name="Yandava C."/>
            <person name="Burger G."/>
            <person name="Gray M.W."/>
            <person name="Holland P.W.H."/>
            <person name="King N."/>
            <person name="Lang F.B.F."/>
            <person name="Roger A.J."/>
            <person name="Ruiz-Trillo I."/>
            <person name="Haas B."/>
            <person name="Nusbaum C."/>
            <person name="Birren B."/>
        </authorList>
    </citation>
    <scope>NUCLEOTIDE SEQUENCE [LARGE SCALE GENOMIC DNA]</scope>
    <source>
        <strain evidence="7 8">JP610</strain>
    </source>
</reference>
<dbReference type="eggNOG" id="KOG0480">
    <property type="taxonomic scope" value="Eukaryota"/>
</dbReference>
<dbReference type="EMBL" id="KQ241943">
    <property type="protein sequence ID" value="KNC82269.1"/>
    <property type="molecule type" value="Genomic_DNA"/>
</dbReference>
<keyword evidence="3" id="KW-0235">DNA replication</keyword>
<sequence length="201" mass="22895">MSAMLRIALSDRFVPILIHILVMRADSHHILLQLVKGDVSLEAFGNDDSMPDLFSAGTDVLPDEPETSNVMKKKAPDATISFQKYSKIGTMLLHHVHQHEEREAAKALDTQDDSPTGITRHDLVSWYCEELSDELETEEDINAAISLVWKIVDRLIKKEKFLVERSVRQIVQDDEGEQEEEVKYLFIHPNISIDNVVFESV</sequence>
<dbReference type="GO" id="GO:0006260">
    <property type="term" value="P:DNA replication"/>
    <property type="evidence" value="ECO:0007669"/>
    <property type="project" value="UniProtKB-KW"/>
</dbReference>
<keyword evidence="4" id="KW-0378">Hydrolase</keyword>
<dbReference type="GO" id="GO:0005634">
    <property type="term" value="C:nucleus"/>
    <property type="evidence" value="ECO:0007669"/>
    <property type="project" value="UniProtKB-SubCell"/>
</dbReference>
<evidence type="ECO:0000256" key="3">
    <source>
        <dbReference type="ARBA" id="ARBA00022705"/>
    </source>
</evidence>
<evidence type="ECO:0000259" key="6">
    <source>
        <dbReference type="Pfam" id="PF18263"/>
    </source>
</evidence>
<feature type="domain" description="Mcm6 C-terminal winged-helix" evidence="6">
    <location>
        <begin position="78"/>
        <end position="193"/>
    </location>
</feature>
<dbReference type="Proteomes" id="UP000054560">
    <property type="component" value="Unassembled WGS sequence"/>
</dbReference>
<evidence type="ECO:0000256" key="4">
    <source>
        <dbReference type="ARBA" id="ARBA00022806"/>
    </source>
</evidence>
<comment type="similarity">
    <text evidence="2">Belongs to the MCM family.</text>
</comment>
<evidence type="ECO:0000256" key="5">
    <source>
        <dbReference type="ARBA" id="ARBA00023242"/>
    </source>
</evidence>
<name>A0A0L0G091_9EUKA</name>
<dbReference type="InterPro" id="IPR041024">
    <property type="entry name" value="Mcm6_C"/>
</dbReference>
<gene>
    <name evidence="7" type="ORF">SARC_05441</name>
</gene>
<dbReference type="STRING" id="667725.A0A0L0G091"/>
<comment type="subcellular location">
    <subcellularLocation>
        <location evidence="1">Nucleus</location>
    </subcellularLocation>
</comment>
<organism evidence="7 8">
    <name type="scientific">Sphaeroforma arctica JP610</name>
    <dbReference type="NCBI Taxonomy" id="667725"/>
    <lineage>
        <taxon>Eukaryota</taxon>
        <taxon>Ichthyosporea</taxon>
        <taxon>Ichthyophonida</taxon>
        <taxon>Sphaeroforma</taxon>
    </lineage>
</organism>
<keyword evidence="8" id="KW-1185">Reference proteome</keyword>
<evidence type="ECO:0000256" key="2">
    <source>
        <dbReference type="ARBA" id="ARBA00008010"/>
    </source>
</evidence>